<protein>
    <submittedName>
        <fullName evidence="2">Uncharacterized protein</fullName>
    </submittedName>
</protein>
<keyword evidence="1" id="KW-0472">Membrane</keyword>
<gene>
    <name evidence="2" type="ORF">DRW48_01540</name>
</gene>
<organism evidence="2 3">
    <name type="scientific">Paracoccus suum</name>
    <dbReference type="NCBI Taxonomy" id="2259340"/>
    <lineage>
        <taxon>Bacteria</taxon>
        <taxon>Pseudomonadati</taxon>
        <taxon>Pseudomonadota</taxon>
        <taxon>Alphaproteobacteria</taxon>
        <taxon>Rhodobacterales</taxon>
        <taxon>Paracoccaceae</taxon>
        <taxon>Paracoccus</taxon>
    </lineage>
</organism>
<evidence type="ECO:0000313" key="3">
    <source>
        <dbReference type="Proteomes" id="UP000252023"/>
    </source>
</evidence>
<feature type="transmembrane region" description="Helical" evidence="1">
    <location>
        <begin position="30"/>
        <end position="50"/>
    </location>
</feature>
<dbReference type="AlphaFoldDB" id="A0A344PGQ2"/>
<dbReference type="EMBL" id="CP030918">
    <property type="protein sequence ID" value="AXC48557.1"/>
    <property type="molecule type" value="Genomic_DNA"/>
</dbReference>
<keyword evidence="1" id="KW-1133">Transmembrane helix</keyword>
<dbReference type="KEGG" id="pars:DRW48_01540"/>
<sequence>MTDLLLIAGTALCALSVLMAAVAVARTEAPRSAAAMLVLGILLIFLGAFLSPDPFVVQDIPAAWRHLMAGTLSL</sequence>
<evidence type="ECO:0000313" key="2">
    <source>
        <dbReference type="EMBL" id="AXC48557.1"/>
    </source>
</evidence>
<keyword evidence="3" id="KW-1185">Reference proteome</keyword>
<accession>A0A344PGQ2</accession>
<dbReference type="Proteomes" id="UP000252023">
    <property type="component" value="Chromosome"/>
</dbReference>
<keyword evidence="1" id="KW-0812">Transmembrane</keyword>
<evidence type="ECO:0000256" key="1">
    <source>
        <dbReference type="SAM" id="Phobius"/>
    </source>
</evidence>
<name>A0A344PGQ2_9RHOB</name>
<dbReference type="RefSeq" id="WP_114074877.1">
    <property type="nucleotide sequence ID" value="NZ_CP030918.1"/>
</dbReference>
<proteinExistence type="predicted"/>
<reference evidence="3" key="1">
    <citation type="submission" date="2018-07" db="EMBL/GenBank/DDBJ databases">
        <title>Genome sequencing of Paracoccus sp. SC2-6.</title>
        <authorList>
            <person name="Heo J."/>
            <person name="Kim S.-J."/>
            <person name="Kwon S.-W."/>
        </authorList>
    </citation>
    <scope>NUCLEOTIDE SEQUENCE [LARGE SCALE GENOMIC DNA]</scope>
    <source>
        <strain evidence="3">SC2-6</strain>
    </source>
</reference>